<feature type="compositionally biased region" description="Polar residues" evidence="1">
    <location>
        <begin position="56"/>
        <end position="74"/>
    </location>
</feature>
<feature type="region of interest" description="Disordered" evidence="1">
    <location>
        <begin position="128"/>
        <end position="160"/>
    </location>
</feature>
<comment type="caution">
    <text evidence="2">The sequence shown here is derived from an EMBL/GenBank/DDBJ whole genome shotgun (WGS) entry which is preliminary data.</text>
</comment>
<evidence type="ECO:0000313" key="2">
    <source>
        <dbReference type="EMBL" id="KAF7995988.1"/>
    </source>
</evidence>
<feature type="compositionally biased region" description="Polar residues" evidence="1">
    <location>
        <begin position="1"/>
        <end position="15"/>
    </location>
</feature>
<evidence type="ECO:0000256" key="1">
    <source>
        <dbReference type="SAM" id="MobiDB-lite"/>
    </source>
</evidence>
<protein>
    <submittedName>
        <fullName evidence="2">Uncharacterized protein</fullName>
    </submittedName>
</protein>
<feature type="compositionally biased region" description="Basic residues" evidence="1">
    <location>
        <begin position="149"/>
        <end position="160"/>
    </location>
</feature>
<evidence type="ECO:0000313" key="3">
    <source>
        <dbReference type="Proteomes" id="UP000639338"/>
    </source>
</evidence>
<dbReference type="AlphaFoldDB" id="A0A835CW44"/>
<feature type="compositionally biased region" description="Polar residues" evidence="1">
    <location>
        <begin position="90"/>
        <end position="110"/>
    </location>
</feature>
<name>A0A835CW44_APHGI</name>
<organism evidence="2 3">
    <name type="scientific">Aphidius gifuensis</name>
    <name type="common">Parasitoid wasp</name>
    <dbReference type="NCBI Taxonomy" id="684658"/>
    <lineage>
        <taxon>Eukaryota</taxon>
        <taxon>Metazoa</taxon>
        <taxon>Ecdysozoa</taxon>
        <taxon>Arthropoda</taxon>
        <taxon>Hexapoda</taxon>
        <taxon>Insecta</taxon>
        <taxon>Pterygota</taxon>
        <taxon>Neoptera</taxon>
        <taxon>Endopterygota</taxon>
        <taxon>Hymenoptera</taxon>
        <taxon>Apocrita</taxon>
        <taxon>Ichneumonoidea</taxon>
        <taxon>Braconidae</taxon>
        <taxon>Aphidiinae</taxon>
        <taxon>Aphidius</taxon>
    </lineage>
</organism>
<dbReference type="Proteomes" id="UP000639338">
    <property type="component" value="Unassembled WGS sequence"/>
</dbReference>
<dbReference type="EMBL" id="JACMRX010000002">
    <property type="protein sequence ID" value="KAF7995988.1"/>
    <property type="molecule type" value="Genomic_DNA"/>
</dbReference>
<feature type="compositionally biased region" description="Basic residues" evidence="1">
    <location>
        <begin position="75"/>
        <end position="89"/>
    </location>
</feature>
<proteinExistence type="predicted"/>
<accession>A0A835CW44</accession>
<keyword evidence="3" id="KW-1185">Reference proteome</keyword>
<feature type="region of interest" description="Disordered" evidence="1">
    <location>
        <begin position="1"/>
        <end position="110"/>
    </location>
</feature>
<reference evidence="2 3" key="1">
    <citation type="submission" date="2020-08" db="EMBL/GenBank/DDBJ databases">
        <title>Aphidius gifuensis genome sequencing and assembly.</title>
        <authorList>
            <person name="Du Z."/>
        </authorList>
    </citation>
    <scope>NUCLEOTIDE SEQUENCE [LARGE SCALE GENOMIC DNA]</scope>
    <source>
        <strain evidence="2">YNYX2018</strain>
        <tissue evidence="2">Adults</tissue>
    </source>
</reference>
<sequence length="182" mass="20253">MTQKISTPNSSTGSVGSDKAQKEPDVDNEGEVDDLSAISHDKNSTIEGDSGIDQLLESTNDQSYNDETSTTSKNSGKRKRYLMKNRKNKTNINAQKNNSKEYQSSKTTIQKSVDEGKIKYYNINPKSSEAELDNSGKTPQIKMPEIKRGRGRPKGVKNKLKCKIGPLEFAKKNKNNTNSNDY</sequence>
<gene>
    <name evidence="2" type="ORF">HCN44_008743</name>
</gene>